<dbReference type="EMBL" id="SLYQ01000001">
    <property type="protein sequence ID" value="TCQ76541.1"/>
    <property type="molecule type" value="Genomic_DNA"/>
</dbReference>
<dbReference type="SUPFAM" id="SSF100950">
    <property type="entry name" value="NagB/RpiA/CoA transferase-like"/>
    <property type="match status" value="1"/>
</dbReference>
<evidence type="ECO:0000259" key="4">
    <source>
        <dbReference type="PROSITE" id="PS51000"/>
    </source>
</evidence>
<dbReference type="SMART" id="SM01134">
    <property type="entry name" value="DeoRC"/>
    <property type="match status" value="1"/>
</dbReference>
<evidence type="ECO:0000313" key="5">
    <source>
        <dbReference type="EMBL" id="TCQ76541.1"/>
    </source>
</evidence>
<organism evidence="5 6">
    <name type="scientific">Raoultella ornithinolytica</name>
    <name type="common">Klebsiella ornithinolytica</name>
    <dbReference type="NCBI Taxonomy" id="54291"/>
    <lineage>
        <taxon>Bacteria</taxon>
        <taxon>Pseudomonadati</taxon>
        <taxon>Pseudomonadota</taxon>
        <taxon>Gammaproteobacteria</taxon>
        <taxon>Enterobacterales</taxon>
        <taxon>Enterobacteriaceae</taxon>
        <taxon>Klebsiella/Raoultella group</taxon>
        <taxon>Raoultella</taxon>
    </lineage>
</organism>
<evidence type="ECO:0000256" key="3">
    <source>
        <dbReference type="ARBA" id="ARBA00023163"/>
    </source>
</evidence>
<dbReference type="RefSeq" id="WP_123708035.1">
    <property type="nucleotide sequence ID" value="NZ_SLYQ01000001.1"/>
</dbReference>
<dbReference type="InterPro" id="IPR014036">
    <property type="entry name" value="DeoR-like_C"/>
</dbReference>
<dbReference type="InterPro" id="IPR001034">
    <property type="entry name" value="DeoR_HTH"/>
</dbReference>
<accession>A0ABD7QNQ8</accession>
<dbReference type="SUPFAM" id="SSF46785">
    <property type="entry name" value="Winged helix' DNA-binding domain"/>
    <property type="match status" value="1"/>
</dbReference>
<keyword evidence="2" id="KW-0238">DNA-binding</keyword>
<sequence>MFIEDRLNKIKKIIQENKSVSIETLVSRMGVSKDTIRRDLIRLEQDNVIKRTHGGAVINSRDALIFDYSQRSGTLNPVKEKIAKKAAELIHDNASVIFDASTTVEAVIPKLADKHVLAITNSLTNANRLAKNTTTDVKLLPGKLHKEQLFLFGSETIQKLAEYHVDYVLLGIFAISDKGVFIHTEEEGLVKRQMVMQGTRVIALADNSKINTTGFFKVCDLSLIDCLITDIRPDDSFIQALQESDVELILTAT</sequence>
<comment type="caution">
    <text evidence="5">The sequence shown here is derived from an EMBL/GenBank/DDBJ whole genome shotgun (WGS) entry which is preliminary data.</text>
</comment>
<dbReference type="InterPro" id="IPR036390">
    <property type="entry name" value="WH_DNA-bd_sf"/>
</dbReference>
<keyword evidence="3" id="KW-0804">Transcription</keyword>
<dbReference type="Pfam" id="PF08220">
    <property type="entry name" value="HTH_DeoR"/>
    <property type="match status" value="1"/>
</dbReference>
<gene>
    <name evidence="5" type="ORF">EC841_101350</name>
</gene>
<dbReference type="InterPro" id="IPR050313">
    <property type="entry name" value="Carb_Metab_HTH_regulators"/>
</dbReference>
<dbReference type="AlphaFoldDB" id="A0ABD7QNQ8"/>
<proteinExistence type="predicted"/>
<dbReference type="Proteomes" id="UP000295263">
    <property type="component" value="Unassembled WGS sequence"/>
</dbReference>
<feature type="domain" description="HTH deoR-type" evidence="4">
    <location>
        <begin position="3"/>
        <end position="58"/>
    </location>
</feature>
<name>A0ABD7QNQ8_RAOOR</name>
<dbReference type="SMART" id="SM00420">
    <property type="entry name" value="HTH_DEOR"/>
    <property type="match status" value="1"/>
</dbReference>
<dbReference type="Gene3D" id="1.10.10.10">
    <property type="entry name" value="Winged helix-like DNA-binding domain superfamily/Winged helix DNA-binding domain"/>
    <property type="match status" value="1"/>
</dbReference>
<dbReference type="PANTHER" id="PTHR30363">
    <property type="entry name" value="HTH-TYPE TRANSCRIPTIONAL REGULATOR SRLR-RELATED"/>
    <property type="match status" value="1"/>
</dbReference>
<evidence type="ECO:0000256" key="1">
    <source>
        <dbReference type="ARBA" id="ARBA00023015"/>
    </source>
</evidence>
<dbReference type="PANTHER" id="PTHR30363:SF51">
    <property type="entry name" value="HTH-TYPE TRANSCRIPTIONAL REPRESSOR GLCR"/>
    <property type="match status" value="1"/>
</dbReference>
<evidence type="ECO:0000256" key="2">
    <source>
        <dbReference type="ARBA" id="ARBA00023125"/>
    </source>
</evidence>
<dbReference type="PROSITE" id="PS00894">
    <property type="entry name" value="HTH_DEOR_1"/>
    <property type="match status" value="1"/>
</dbReference>
<dbReference type="InterPro" id="IPR018356">
    <property type="entry name" value="Tscrpt_reg_HTH_DeoR_CS"/>
</dbReference>
<reference evidence="5 6" key="1">
    <citation type="submission" date="2019-03" db="EMBL/GenBank/DDBJ databases">
        <title>Genomic analyses of the natural microbiome of Caenorhabditis elegans.</title>
        <authorList>
            <person name="Samuel B."/>
        </authorList>
    </citation>
    <scope>NUCLEOTIDE SEQUENCE [LARGE SCALE GENOMIC DNA]</scope>
    <source>
        <strain evidence="5 6">JUb54</strain>
    </source>
</reference>
<dbReference type="InterPro" id="IPR037171">
    <property type="entry name" value="NagB/RpiA_transferase-like"/>
</dbReference>
<protein>
    <submittedName>
        <fullName evidence="5">DeoR family transcriptional regulator</fullName>
    </submittedName>
</protein>
<dbReference type="Gene3D" id="3.40.50.1360">
    <property type="match status" value="1"/>
</dbReference>
<dbReference type="InterPro" id="IPR036388">
    <property type="entry name" value="WH-like_DNA-bd_sf"/>
</dbReference>
<dbReference type="PRINTS" id="PR00037">
    <property type="entry name" value="HTHLACR"/>
</dbReference>
<dbReference type="GO" id="GO:0003677">
    <property type="term" value="F:DNA binding"/>
    <property type="evidence" value="ECO:0007669"/>
    <property type="project" value="UniProtKB-KW"/>
</dbReference>
<keyword evidence="1" id="KW-0805">Transcription regulation</keyword>
<dbReference type="Pfam" id="PF00455">
    <property type="entry name" value="DeoRC"/>
    <property type="match status" value="1"/>
</dbReference>
<evidence type="ECO:0000313" key="6">
    <source>
        <dbReference type="Proteomes" id="UP000295263"/>
    </source>
</evidence>
<dbReference type="PROSITE" id="PS51000">
    <property type="entry name" value="HTH_DEOR_2"/>
    <property type="match status" value="1"/>
</dbReference>